<dbReference type="Gene3D" id="2.40.110.10">
    <property type="entry name" value="Butyryl-CoA Dehydrogenase, subunit A, domain 2"/>
    <property type="match status" value="1"/>
</dbReference>
<evidence type="ECO:0000259" key="9">
    <source>
        <dbReference type="Pfam" id="PF00441"/>
    </source>
</evidence>
<dbReference type="GO" id="GO:0004361">
    <property type="term" value="F:glutaryl-CoA dehydrogenase activity"/>
    <property type="evidence" value="ECO:0007669"/>
    <property type="project" value="UniProtKB-EC"/>
</dbReference>
<evidence type="ECO:0000259" key="11">
    <source>
        <dbReference type="Pfam" id="PF02771"/>
    </source>
</evidence>
<reference evidence="12" key="1">
    <citation type="submission" date="2018-06" db="EMBL/GenBank/DDBJ databases">
        <authorList>
            <person name="Zhirakovskaya E."/>
        </authorList>
    </citation>
    <scope>NUCLEOTIDE SEQUENCE</scope>
</reference>
<dbReference type="InterPro" id="IPR009075">
    <property type="entry name" value="AcylCo_DH/oxidase_C"/>
</dbReference>
<feature type="domain" description="Acyl-CoA oxidase/dehydrogenase middle" evidence="10">
    <location>
        <begin position="140"/>
        <end position="233"/>
    </location>
</feature>
<evidence type="ECO:0000259" key="10">
    <source>
        <dbReference type="Pfam" id="PF02770"/>
    </source>
</evidence>
<comment type="similarity">
    <text evidence="3">Belongs to the acyl-CoA dehydrogenase family.</text>
</comment>
<dbReference type="GO" id="GO:0005759">
    <property type="term" value="C:mitochondrial matrix"/>
    <property type="evidence" value="ECO:0007669"/>
    <property type="project" value="UniProtKB-SubCell"/>
</dbReference>
<dbReference type="EMBL" id="UOGK01000038">
    <property type="protein sequence ID" value="VAX36176.1"/>
    <property type="molecule type" value="Genomic_DNA"/>
</dbReference>
<dbReference type="EC" id="1.3.8.6" evidence="12"/>
<comment type="cofactor">
    <cofactor evidence="1">
        <name>FAD</name>
        <dbReference type="ChEBI" id="CHEBI:57692"/>
    </cofactor>
</comment>
<evidence type="ECO:0000256" key="8">
    <source>
        <dbReference type="ARBA" id="ARBA00023128"/>
    </source>
</evidence>
<dbReference type="InterPro" id="IPR052033">
    <property type="entry name" value="Glutaryl-CoA_DH_mitochondrial"/>
</dbReference>
<dbReference type="SUPFAM" id="SSF47203">
    <property type="entry name" value="Acyl-CoA dehydrogenase C-terminal domain-like"/>
    <property type="match status" value="1"/>
</dbReference>
<comment type="subcellular location">
    <subcellularLocation>
        <location evidence="2">Mitochondrion matrix</location>
    </subcellularLocation>
</comment>
<proteinExistence type="inferred from homology"/>
<evidence type="ECO:0000313" key="12">
    <source>
        <dbReference type="EMBL" id="VAX36176.1"/>
    </source>
</evidence>
<feature type="domain" description="Acyl-CoA dehydrogenase/oxidase N-terminal" evidence="11">
    <location>
        <begin position="25"/>
        <end position="136"/>
    </location>
</feature>
<gene>
    <name evidence="12" type="ORF">MNBD_PLANCTO03-1916</name>
</gene>
<dbReference type="InterPro" id="IPR036250">
    <property type="entry name" value="AcylCo_DH-like_C"/>
</dbReference>
<keyword evidence="7 12" id="KW-0560">Oxidoreductase</keyword>
<dbReference type="SUPFAM" id="SSF56645">
    <property type="entry name" value="Acyl-CoA dehydrogenase NM domain-like"/>
    <property type="match status" value="1"/>
</dbReference>
<organism evidence="12">
    <name type="scientific">hydrothermal vent metagenome</name>
    <dbReference type="NCBI Taxonomy" id="652676"/>
    <lineage>
        <taxon>unclassified sequences</taxon>
        <taxon>metagenomes</taxon>
        <taxon>ecological metagenomes</taxon>
    </lineage>
</organism>
<evidence type="ECO:0000256" key="4">
    <source>
        <dbReference type="ARBA" id="ARBA00022630"/>
    </source>
</evidence>
<dbReference type="GO" id="GO:0046949">
    <property type="term" value="P:fatty-acyl-CoA biosynthetic process"/>
    <property type="evidence" value="ECO:0007669"/>
    <property type="project" value="TreeGrafter"/>
</dbReference>
<evidence type="ECO:0000256" key="6">
    <source>
        <dbReference type="ARBA" id="ARBA00022946"/>
    </source>
</evidence>
<dbReference type="AlphaFoldDB" id="A0A3B1CZT9"/>
<keyword evidence="5" id="KW-0274">FAD</keyword>
<dbReference type="InterPro" id="IPR037069">
    <property type="entry name" value="AcylCoA_DH/ox_N_sf"/>
</dbReference>
<dbReference type="InterPro" id="IPR046373">
    <property type="entry name" value="Acyl-CoA_Oxase/DH_mid-dom_sf"/>
</dbReference>
<protein>
    <submittedName>
        <fullName evidence="12">Glutaryl-CoA dehydrogenase</fullName>
        <ecNumber evidence="12">1.3.8.6</ecNumber>
    </submittedName>
</protein>
<dbReference type="Pfam" id="PF00441">
    <property type="entry name" value="Acyl-CoA_dh_1"/>
    <property type="match status" value="1"/>
</dbReference>
<keyword evidence="8" id="KW-0496">Mitochondrion</keyword>
<evidence type="ECO:0000256" key="1">
    <source>
        <dbReference type="ARBA" id="ARBA00001974"/>
    </source>
</evidence>
<dbReference type="InterPro" id="IPR009100">
    <property type="entry name" value="AcylCoA_DH/oxidase_NM_dom_sf"/>
</dbReference>
<dbReference type="GO" id="GO:0033539">
    <property type="term" value="P:fatty acid beta-oxidation using acyl-CoA dehydrogenase"/>
    <property type="evidence" value="ECO:0007669"/>
    <property type="project" value="TreeGrafter"/>
</dbReference>
<name>A0A3B1CZT9_9ZZZZ</name>
<dbReference type="GO" id="GO:0000062">
    <property type="term" value="F:fatty-acyl-CoA binding"/>
    <property type="evidence" value="ECO:0007669"/>
    <property type="project" value="TreeGrafter"/>
</dbReference>
<accession>A0A3B1CZT9</accession>
<dbReference type="Pfam" id="PF02770">
    <property type="entry name" value="Acyl-CoA_dh_M"/>
    <property type="match status" value="1"/>
</dbReference>
<dbReference type="InterPro" id="IPR013786">
    <property type="entry name" value="AcylCoA_DH/ox_N"/>
</dbReference>
<dbReference type="GO" id="GO:0050660">
    <property type="term" value="F:flavin adenine dinucleotide binding"/>
    <property type="evidence" value="ECO:0007669"/>
    <property type="project" value="InterPro"/>
</dbReference>
<keyword evidence="4" id="KW-0285">Flavoprotein</keyword>
<evidence type="ECO:0000256" key="5">
    <source>
        <dbReference type="ARBA" id="ARBA00022827"/>
    </source>
</evidence>
<dbReference type="InterPro" id="IPR006091">
    <property type="entry name" value="Acyl-CoA_Oxase/DH_mid-dom"/>
</dbReference>
<dbReference type="Pfam" id="PF02771">
    <property type="entry name" value="Acyl-CoA_dh_N"/>
    <property type="match status" value="1"/>
</dbReference>
<dbReference type="PANTHER" id="PTHR42807">
    <property type="entry name" value="GLUTARYL-COA DEHYDROGENASE, MITOCHONDRIAL"/>
    <property type="match status" value="1"/>
</dbReference>
<evidence type="ECO:0000256" key="7">
    <source>
        <dbReference type="ARBA" id="ARBA00023002"/>
    </source>
</evidence>
<sequence>MGNAAKTVVGPPAATDFLNIQSMLTEDELAIQEAVARFVDERVIPGMSEAFDAHRFPTELIPEIAEMGLLGCGLEGYGCAGLNSVCSGLVCQELERGDSGIRSFTSVQSSLCMYPIHTYGSEEQKERWLPQMAAGEVIGCFGLTEPDGGSDPGDMKTTAVREGGEGGDWTLNGSKAWITNGTMADIAIVWAATSEGVRGFIVEKEMPGYTAREIDRKYSLRASDTAELFFENVRVPESSRLPTARGLGGPLSCLTQARYGISWGVIGSALACFAEVLEYTKVRELFGRPLSHTQTVQRRLAEMSRRISTAQLLALQLGRLKDAGQLHHSQVSMGKWNNTRMALDIARDARDLLGASGISLEFCPIRHMLNLESVITYEGTETIHELIVGRELAGHNAF</sequence>
<feature type="domain" description="Acyl-CoA dehydrogenase/oxidase C-terminal" evidence="9">
    <location>
        <begin position="246"/>
        <end position="392"/>
    </location>
</feature>
<dbReference type="Gene3D" id="1.10.540.10">
    <property type="entry name" value="Acyl-CoA dehydrogenase/oxidase, N-terminal domain"/>
    <property type="match status" value="1"/>
</dbReference>
<keyword evidence="6" id="KW-0809">Transit peptide</keyword>
<dbReference type="FunFam" id="1.10.540.10:FF:000026">
    <property type="entry name" value="Acyl-CoA dehydrogenase medium chain"/>
    <property type="match status" value="1"/>
</dbReference>
<evidence type="ECO:0000256" key="2">
    <source>
        <dbReference type="ARBA" id="ARBA00004305"/>
    </source>
</evidence>
<evidence type="ECO:0000256" key="3">
    <source>
        <dbReference type="ARBA" id="ARBA00009347"/>
    </source>
</evidence>
<dbReference type="PANTHER" id="PTHR42807:SF1">
    <property type="entry name" value="GLUTARYL-COA DEHYDROGENASE, MITOCHONDRIAL"/>
    <property type="match status" value="1"/>
</dbReference>
<dbReference type="Gene3D" id="1.20.140.10">
    <property type="entry name" value="Butyryl-CoA Dehydrogenase, subunit A, domain 3"/>
    <property type="match status" value="1"/>
</dbReference>